<evidence type="ECO:0000259" key="2">
    <source>
        <dbReference type="PROSITE" id="PS50164"/>
    </source>
</evidence>
<evidence type="ECO:0000313" key="4">
    <source>
        <dbReference type="Proteomes" id="UP000177419"/>
    </source>
</evidence>
<organism evidence="3 4">
    <name type="scientific">Candidatus Yanofskybacteria bacterium RIFCSPHIGHO2_01_FULL_44_22</name>
    <dbReference type="NCBI Taxonomy" id="1802669"/>
    <lineage>
        <taxon>Bacteria</taxon>
        <taxon>Candidatus Yanofskyibacteriota</taxon>
    </lineage>
</organism>
<dbReference type="EMBL" id="MGJJ01000024">
    <property type="protein sequence ID" value="OGN04445.1"/>
    <property type="molecule type" value="Genomic_DNA"/>
</dbReference>
<dbReference type="Gene3D" id="3.40.1440.10">
    <property type="entry name" value="GIY-YIG endonuclease"/>
    <property type="match status" value="1"/>
</dbReference>
<sequence length="93" mass="11248">MNPTHNYRRYFVYVLRSNKNDSLYIGCTSDLQKRLEEHNNKQNASTARYAPWEIIYFEGFISKEDAFEREQSLKLHAQGLRRLKERLHNTLKR</sequence>
<proteinExistence type="inferred from homology"/>
<dbReference type="InterPro" id="IPR035901">
    <property type="entry name" value="GIY-YIG_endonuc_sf"/>
</dbReference>
<protein>
    <recommendedName>
        <fullName evidence="2">GIY-YIG domain-containing protein</fullName>
    </recommendedName>
</protein>
<evidence type="ECO:0000313" key="3">
    <source>
        <dbReference type="EMBL" id="OGN04445.1"/>
    </source>
</evidence>
<dbReference type="CDD" id="cd10449">
    <property type="entry name" value="GIY-YIG_SLX1_like"/>
    <property type="match status" value="1"/>
</dbReference>
<dbReference type="AlphaFoldDB" id="A0A1F8EU95"/>
<dbReference type="PROSITE" id="PS50164">
    <property type="entry name" value="GIY_YIG"/>
    <property type="match status" value="1"/>
</dbReference>
<dbReference type="SUPFAM" id="SSF82771">
    <property type="entry name" value="GIY-YIG endonuclease"/>
    <property type="match status" value="1"/>
</dbReference>
<comment type="similarity">
    <text evidence="1">Belongs to the UPF0213 family.</text>
</comment>
<comment type="caution">
    <text evidence="3">The sequence shown here is derived from an EMBL/GenBank/DDBJ whole genome shotgun (WGS) entry which is preliminary data.</text>
</comment>
<dbReference type="Pfam" id="PF01541">
    <property type="entry name" value="GIY-YIG"/>
    <property type="match status" value="1"/>
</dbReference>
<name>A0A1F8EU95_9BACT</name>
<gene>
    <name evidence="3" type="ORF">A2746_01800</name>
</gene>
<dbReference type="PANTHER" id="PTHR34477">
    <property type="entry name" value="UPF0213 PROTEIN YHBQ"/>
    <property type="match status" value="1"/>
</dbReference>
<reference evidence="3 4" key="1">
    <citation type="journal article" date="2016" name="Nat. Commun.">
        <title>Thousands of microbial genomes shed light on interconnected biogeochemical processes in an aquifer system.</title>
        <authorList>
            <person name="Anantharaman K."/>
            <person name="Brown C.T."/>
            <person name="Hug L.A."/>
            <person name="Sharon I."/>
            <person name="Castelle C.J."/>
            <person name="Probst A.J."/>
            <person name="Thomas B.C."/>
            <person name="Singh A."/>
            <person name="Wilkins M.J."/>
            <person name="Karaoz U."/>
            <person name="Brodie E.L."/>
            <person name="Williams K.H."/>
            <person name="Hubbard S.S."/>
            <person name="Banfield J.F."/>
        </authorList>
    </citation>
    <scope>NUCLEOTIDE SEQUENCE [LARGE SCALE GENOMIC DNA]</scope>
</reference>
<dbReference type="InterPro" id="IPR000305">
    <property type="entry name" value="GIY-YIG_endonuc"/>
</dbReference>
<evidence type="ECO:0000256" key="1">
    <source>
        <dbReference type="ARBA" id="ARBA00007435"/>
    </source>
</evidence>
<dbReference type="STRING" id="1802669.A2746_01800"/>
<accession>A0A1F8EU95</accession>
<dbReference type="InterPro" id="IPR050190">
    <property type="entry name" value="UPF0213_domain"/>
</dbReference>
<feature type="domain" description="GIY-YIG" evidence="2">
    <location>
        <begin position="8"/>
        <end position="86"/>
    </location>
</feature>
<dbReference type="PANTHER" id="PTHR34477:SF5">
    <property type="entry name" value="BSL5627 PROTEIN"/>
    <property type="match status" value="1"/>
</dbReference>
<dbReference type="Proteomes" id="UP000177419">
    <property type="component" value="Unassembled WGS sequence"/>
</dbReference>